<organism evidence="9 10">
    <name type="scientific">Phascolarctobacterium succinatutens</name>
    <dbReference type="NCBI Taxonomy" id="626940"/>
    <lineage>
        <taxon>Bacteria</taxon>
        <taxon>Bacillati</taxon>
        <taxon>Bacillota</taxon>
        <taxon>Negativicutes</taxon>
        <taxon>Acidaminococcales</taxon>
        <taxon>Acidaminococcaceae</taxon>
        <taxon>Phascolarctobacterium</taxon>
    </lineage>
</organism>
<feature type="transmembrane region" description="Helical" evidence="7">
    <location>
        <begin position="298"/>
        <end position="319"/>
    </location>
</feature>
<sequence>MENKITTREWLPLIGMTVSAFIFNTSEFMPIGLLTDIAEDFRMTEAQAGMLITIYAYVVMLMSLPLMIAASRYPLRKLLLATISLFAVSHVASAFATGFWTLLLSRIGVAFAHSIFWSVASPIAVRLVKGPFKALAMSMIVTGTAIAIIVGLPLGRIIGLYVGWRMAFMCIAVLAFIVLAYMFFVFPKLEKSEPFTLSQLPVMLKNPVLIGLYMMSFLLPTGYYTAYSYIEPYLKQIAMMDDAWITITLVIFGAAGLLGSAAFSKWYDKCRYHFFRITVLGVAVVLMLLYPVSINHYLLVLLCAIWGIFVTAFNVVGQAELLRTTTMSTSAVAMSIYSGIYNLGIGSGSYLGGLICTHASIAYIGFGGGAIVLLSFIYCAFFLIPAMRRQQEKAEK</sequence>
<evidence type="ECO:0000256" key="1">
    <source>
        <dbReference type="ARBA" id="ARBA00004651"/>
    </source>
</evidence>
<feature type="transmembrane region" description="Helical" evidence="7">
    <location>
        <begin position="361"/>
        <end position="384"/>
    </location>
</feature>
<dbReference type="GO" id="GO:0005886">
    <property type="term" value="C:plasma membrane"/>
    <property type="evidence" value="ECO:0007669"/>
    <property type="project" value="UniProtKB-SubCell"/>
</dbReference>
<feature type="transmembrane region" description="Helical" evidence="7">
    <location>
        <begin position="135"/>
        <end position="154"/>
    </location>
</feature>
<evidence type="ECO:0000313" key="9">
    <source>
        <dbReference type="EMBL" id="OLA37426.1"/>
    </source>
</evidence>
<evidence type="ECO:0000256" key="5">
    <source>
        <dbReference type="ARBA" id="ARBA00022989"/>
    </source>
</evidence>
<comment type="subcellular location">
    <subcellularLocation>
        <location evidence="1">Cell membrane</location>
        <topology evidence="1">Multi-pass membrane protein</topology>
    </subcellularLocation>
</comment>
<evidence type="ECO:0000256" key="3">
    <source>
        <dbReference type="ARBA" id="ARBA00022475"/>
    </source>
</evidence>
<keyword evidence="2" id="KW-0813">Transport</keyword>
<evidence type="ECO:0000256" key="6">
    <source>
        <dbReference type="ARBA" id="ARBA00023136"/>
    </source>
</evidence>
<dbReference type="Gene3D" id="1.20.1250.20">
    <property type="entry name" value="MFS general substrate transporter like domains"/>
    <property type="match status" value="1"/>
</dbReference>
<dbReference type="PANTHER" id="PTHR43124">
    <property type="entry name" value="PURINE EFFLUX PUMP PBUE"/>
    <property type="match status" value="1"/>
</dbReference>
<evidence type="ECO:0000313" key="10">
    <source>
        <dbReference type="Proteomes" id="UP000186777"/>
    </source>
</evidence>
<dbReference type="InterPro" id="IPR020846">
    <property type="entry name" value="MFS_dom"/>
</dbReference>
<dbReference type="EMBL" id="MNTG01000030">
    <property type="protein sequence ID" value="OLA37426.1"/>
    <property type="molecule type" value="Genomic_DNA"/>
</dbReference>
<feature type="domain" description="Major facilitator superfamily (MFS) profile" evidence="8">
    <location>
        <begin position="12"/>
        <end position="388"/>
    </location>
</feature>
<feature type="transmembrane region" description="Helical" evidence="7">
    <location>
        <begin position="207"/>
        <end position="224"/>
    </location>
</feature>
<dbReference type="STRING" id="626940.BHW43_06260"/>
<dbReference type="CDD" id="cd17324">
    <property type="entry name" value="MFS_NepI_like"/>
    <property type="match status" value="1"/>
</dbReference>
<feature type="transmembrane region" description="Helical" evidence="7">
    <location>
        <begin position="166"/>
        <end position="186"/>
    </location>
</feature>
<keyword evidence="9" id="KW-0762">Sugar transport</keyword>
<keyword evidence="3" id="KW-1003">Cell membrane</keyword>
<evidence type="ECO:0000256" key="2">
    <source>
        <dbReference type="ARBA" id="ARBA00022448"/>
    </source>
</evidence>
<dbReference type="GO" id="GO:0022857">
    <property type="term" value="F:transmembrane transporter activity"/>
    <property type="evidence" value="ECO:0007669"/>
    <property type="project" value="InterPro"/>
</dbReference>
<evidence type="ECO:0000259" key="8">
    <source>
        <dbReference type="PROSITE" id="PS50850"/>
    </source>
</evidence>
<keyword evidence="6 7" id="KW-0472">Membrane</keyword>
<name>A0A1Q6R522_9FIRM</name>
<feature type="transmembrane region" description="Helical" evidence="7">
    <location>
        <begin position="274"/>
        <end position="292"/>
    </location>
</feature>
<protein>
    <submittedName>
        <fullName evidence="9">Sugar transporter</fullName>
    </submittedName>
</protein>
<comment type="caution">
    <text evidence="9">The sequence shown here is derived from an EMBL/GenBank/DDBJ whole genome shotgun (WGS) entry which is preliminary data.</text>
</comment>
<accession>A0A1Q6R522</accession>
<dbReference type="AlphaFoldDB" id="A0A1Q6R522"/>
<feature type="transmembrane region" description="Helical" evidence="7">
    <location>
        <begin position="12"/>
        <end position="34"/>
    </location>
</feature>
<feature type="transmembrane region" description="Helical" evidence="7">
    <location>
        <begin position="244"/>
        <end position="262"/>
    </location>
</feature>
<evidence type="ECO:0000256" key="7">
    <source>
        <dbReference type="SAM" id="Phobius"/>
    </source>
</evidence>
<dbReference type="PANTHER" id="PTHR43124:SF4">
    <property type="entry name" value="SUGAR EFFLUX TRANSPORTER"/>
    <property type="match status" value="1"/>
</dbReference>
<dbReference type="InterPro" id="IPR036259">
    <property type="entry name" value="MFS_trans_sf"/>
</dbReference>
<proteinExistence type="predicted"/>
<dbReference type="RefSeq" id="WP_303679924.1">
    <property type="nucleotide sequence ID" value="NZ_MNTG01000030.1"/>
</dbReference>
<evidence type="ECO:0000256" key="4">
    <source>
        <dbReference type="ARBA" id="ARBA00022692"/>
    </source>
</evidence>
<gene>
    <name evidence="9" type="ORF">BHW43_06260</name>
</gene>
<keyword evidence="5 7" id="KW-1133">Transmembrane helix</keyword>
<feature type="transmembrane region" description="Helical" evidence="7">
    <location>
        <begin position="78"/>
        <end position="101"/>
    </location>
</feature>
<dbReference type="Pfam" id="PF07690">
    <property type="entry name" value="MFS_1"/>
    <property type="match status" value="1"/>
</dbReference>
<reference evidence="9 10" key="1">
    <citation type="journal article" date="2016" name="Nat. Biotechnol.">
        <title>Measurement of bacterial replication rates in microbial communities.</title>
        <authorList>
            <person name="Brown C.T."/>
            <person name="Olm M.R."/>
            <person name="Thomas B.C."/>
            <person name="Banfield J.F."/>
        </authorList>
    </citation>
    <scope>NUCLEOTIDE SEQUENCE [LARGE SCALE GENOMIC DNA]</scope>
    <source>
        <strain evidence="9">46_33</strain>
    </source>
</reference>
<dbReference type="Proteomes" id="UP000186777">
    <property type="component" value="Unassembled WGS sequence"/>
</dbReference>
<dbReference type="SUPFAM" id="SSF103473">
    <property type="entry name" value="MFS general substrate transporter"/>
    <property type="match status" value="1"/>
</dbReference>
<dbReference type="InterPro" id="IPR050189">
    <property type="entry name" value="MFS_Efflux_Transporters"/>
</dbReference>
<dbReference type="InterPro" id="IPR011701">
    <property type="entry name" value="MFS"/>
</dbReference>
<feature type="transmembrane region" description="Helical" evidence="7">
    <location>
        <begin position="107"/>
        <end position="128"/>
    </location>
</feature>
<feature type="transmembrane region" description="Helical" evidence="7">
    <location>
        <begin position="331"/>
        <end position="355"/>
    </location>
</feature>
<dbReference type="PROSITE" id="PS50850">
    <property type="entry name" value="MFS"/>
    <property type="match status" value="1"/>
</dbReference>
<feature type="transmembrane region" description="Helical" evidence="7">
    <location>
        <begin position="46"/>
        <end position="66"/>
    </location>
</feature>
<keyword evidence="4 7" id="KW-0812">Transmembrane</keyword>